<protein>
    <submittedName>
        <fullName evidence="2">Uncharacterized protein</fullName>
    </submittedName>
</protein>
<evidence type="ECO:0000313" key="3">
    <source>
        <dbReference type="Proteomes" id="UP000051677"/>
    </source>
</evidence>
<organism evidence="2 3">
    <name type="scientific">Mycobacterium gordonae</name>
    <dbReference type="NCBI Taxonomy" id="1778"/>
    <lineage>
        <taxon>Bacteria</taxon>
        <taxon>Bacillati</taxon>
        <taxon>Actinomycetota</taxon>
        <taxon>Actinomycetes</taxon>
        <taxon>Mycobacteriales</taxon>
        <taxon>Mycobacteriaceae</taxon>
        <taxon>Mycobacterium</taxon>
    </lineage>
</organism>
<feature type="compositionally biased region" description="Polar residues" evidence="1">
    <location>
        <begin position="1"/>
        <end position="13"/>
    </location>
</feature>
<proteinExistence type="predicted"/>
<evidence type="ECO:0000256" key="1">
    <source>
        <dbReference type="SAM" id="MobiDB-lite"/>
    </source>
</evidence>
<dbReference type="Proteomes" id="UP000051677">
    <property type="component" value="Unassembled WGS sequence"/>
</dbReference>
<sequence length="101" mass="11373">MSQTARTPRTGASHQGEALRRKKRQGSETRSMGARLQLRYDPDKLQELEAAAGSDLNNLIRRCGDLLTELLPIAEQRGLDPVDLIRRTAYQLLETREQLSA</sequence>
<dbReference type="OrthoDB" id="4736462at2"/>
<comment type="caution">
    <text evidence="2">The sequence shown here is derived from an EMBL/GenBank/DDBJ whole genome shotgun (WGS) entry which is preliminary data.</text>
</comment>
<dbReference type="RefSeq" id="WP_055581633.1">
    <property type="nucleotide sequence ID" value="NZ_LKTM01000377.1"/>
</dbReference>
<gene>
    <name evidence="2" type="ORF">AO501_23145</name>
</gene>
<feature type="region of interest" description="Disordered" evidence="1">
    <location>
        <begin position="1"/>
        <end position="35"/>
    </location>
</feature>
<dbReference type="EMBL" id="LKTM01000377">
    <property type="protein sequence ID" value="KQH75396.1"/>
    <property type="molecule type" value="Genomic_DNA"/>
</dbReference>
<reference evidence="2 3" key="1">
    <citation type="submission" date="2015-10" db="EMBL/GenBank/DDBJ databases">
        <title>Mycobacterium gordonae draft genome assembly.</title>
        <authorList>
            <person name="Ustinova V."/>
            <person name="Smirnova T."/>
            <person name="Blagodatskikh K."/>
            <person name="Varlamov D."/>
            <person name="Larionova E."/>
            <person name="Chernousova L."/>
        </authorList>
    </citation>
    <scope>NUCLEOTIDE SEQUENCE [LARGE SCALE GENOMIC DNA]</scope>
    <source>
        <strain evidence="2 3">CTRI 14-8773</strain>
    </source>
</reference>
<dbReference type="AlphaFoldDB" id="A0A0Q2X144"/>
<name>A0A0Q2X144_MYCGO</name>
<evidence type="ECO:0000313" key="2">
    <source>
        <dbReference type="EMBL" id="KQH75396.1"/>
    </source>
</evidence>
<accession>A0A0Q2X144</accession>